<sequence length="159" mass="17260">MNQIVTLFVLCLAIISCASLKPATAIKNGEIKDYKYVYISQTKSLTSSTGASINGQYYSTSKSVNPRDVITGILAKQGYILIPELKDDISRKTLIINYGESGRRNTGLGGYTIEVTIQFISSTTNSLICSCTAEGQGSTEADDIREAITRCLNKIITNE</sequence>
<accession>A0A162Z100</accession>
<dbReference type="AlphaFoldDB" id="A0A162Z100"/>
<keyword evidence="1" id="KW-0732">Signal</keyword>
<evidence type="ECO:0000313" key="2">
    <source>
        <dbReference type="EMBL" id="KZS39482.1"/>
    </source>
</evidence>
<dbReference type="EMBL" id="LQRT01000035">
    <property type="protein sequence ID" value="KZS39482.1"/>
    <property type="molecule type" value="Genomic_DNA"/>
</dbReference>
<feature type="signal peptide" evidence="1">
    <location>
        <begin position="1"/>
        <end position="18"/>
    </location>
</feature>
<organism evidence="2 3">
    <name type="scientific">Aquimarina aggregata</name>
    <dbReference type="NCBI Taxonomy" id="1642818"/>
    <lineage>
        <taxon>Bacteria</taxon>
        <taxon>Pseudomonadati</taxon>
        <taxon>Bacteroidota</taxon>
        <taxon>Flavobacteriia</taxon>
        <taxon>Flavobacteriales</taxon>
        <taxon>Flavobacteriaceae</taxon>
        <taxon>Aquimarina</taxon>
    </lineage>
</organism>
<reference evidence="2 3" key="1">
    <citation type="submission" date="2016-01" db="EMBL/GenBank/DDBJ databases">
        <title>The draft genome sequence of Aquimarina sp. RZW4-3-2.</title>
        <authorList>
            <person name="Wang Y."/>
        </authorList>
    </citation>
    <scope>NUCLEOTIDE SEQUENCE [LARGE SCALE GENOMIC DNA]</scope>
    <source>
        <strain evidence="2 3">RZW4-3-2</strain>
    </source>
</reference>
<dbReference type="Proteomes" id="UP000076715">
    <property type="component" value="Unassembled WGS sequence"/>
</dbReference>
<comment type="caution">
    <text evidence="2">The sequence shown here is derived from an EMBL/GenBank/DDBJ whole genome shotgun (WGS) entry which is preliminary data.</text>
</comment>
<gene>
    <name evidence="2" type="ORF">AWE51_12150</name>
</gene>
<evidence type="ECO:0008006" key="4">
    <source>
        <dbReference type="Google" id="ProtNLM"/>
    </source>
</evidence>
<keyword evidence="3" id="KW-1185">Reference proteome</keyword>
<evidence type="ECO:0000256" key="1">
    <source>
        <dbReference type="SAM" id="SignalP"/>
    </source>
</evidence>
<feature type="chain" id="PRO_5007841339" description="DUF4136 domain-containing protein" evidence="1">
    <location>
        <begin position="19"/>
        <end position="159"/>
    </location>
</feature>
<proteinExistence type="predicted"/>
<evidence type="ECO:0000313" key="3">
    <source>
        <dbReference type="Proteomes" id="UP000076715"/>
    </source>
</evidence>
<name>A0A162Z100_9FLAO</name>
<protein>
    <recommendedName>
        <fullName evidence="4">DUF4136 domain-containing protein</fullName>
    </recommendedName>
</protein>